<dbReference type="Pfam" id="PF00593">
    <property type="entry name" value="TonB_dep_Rec_b-barrel"/>
    <property type="match status" value="1"/>
</dbReference>
<feature type="domain" description="TonB-dependent receptor-like beta-barrel" evidence="4">
    <location>
        <begin position="157"/>
        <end position="634"/>
    </location>
</feature>
<dbReference type="AlphaFoldDB" id="A0A226HX82"/>
<dbReference type="Gene3D" id="2.40.170.20">
    <property type="entry name" value="TonB-dependent receptor, beta-barrel domain"/>
    <property type="match status" value="1"/>
</dbReference>
<dbReference type="GO" id="GO:0009279">
    <property type="term" value="C:cell outer membrane"/>
    <property type="evidence" value="ECO:0007669"/>
    <property type="project" value="UniProtKB-SubCell"/>
</dbReference>
<keyword evidence="6" id="KW-1185">Reference proteome</keyword>
<dbReference type="InterPro" id="IPR036942">
    <property type="entry name" value="Beta-barrel_TonB_sf"/>
</dbReference>
<comment type="caution">
    <text evidence="5">The sequence shown here is derived from an EMBL/GenBank/DDBJ whole genome shotgun (WGS) entry which is preliminary data.</text>
</comment>
<dbReference type="SUPFAM" id="SSF56935">
    <property type="entry name" value="Porins"/>
    <property type="match status" value="1"/>
</dbReference>
<accession>A0A226HX82</accession>
<reference evidence="5 6" key="1">
    <citation type="submission" date="2016-11" db="EMBL/GenBank/DDBJ databases">
        <title>Whole genomes of Flavobacteriaceae.</title>
        <authorList>
            <person name="Stine C."/>
            <person name="Li C."/>
            <person name="Tadesse D."/>
        </authorList>
    </citation>
    <scope>NUCLEOTIDE SEQUENCE [LARGE SCALE GENOMIC DNA]</scope>
    <source>
        <strain evidence="5 6">CCUG 59446</strain>
    </source>
</reference>
<evidence type="ECO:0000313" key="6">
    <source>
        <dbReference type="Proteomes" id="UP000198336"/>
    </source>
</evidence>
<dbReference type="Proteomes" id="UP000198336">
    <property type="component" value="Unassembled WGS sequence"/>
</dbReference>
<keyword evidence="5" id="KW-0675">Receptor</keyword>
<dbReference type="RefSeq" id="WP_089054844.1">
    <property type="nucleotide sequence ID" value="NZ_MUHA01000021.1"/>
</dbReference>
<dbReference type="Gene3D" id="2.170.130.10">
    <property type="entry name" value="TonB-dependent receptor, plug domain"/>
    <property type="match status" value="1"/>
</dbReference>
<dbReference type="EMBL" id="MUHA01000021">
    <property type="protein sequence ID" value="OXA98714.1"/>
    <property type="molecule type" value="Genomic_DNA"/>
</dbReference>
<evidence type="ECO:0000313" key="5">
    <source>
        <dbReference type="EMBL" id="OXA98714.1"/>
    </source>
</evidence>
<gene>
    <name evidence="5" type="ORF">B0A75_13700</name>
</gene>
<dbReference type="InterPro" id="IPR037066">
    <property type="entry name" value="Plug_dom_sf"/>
</dbReference>
<sequence>MKKITACILTIFSTICWGQEQQKDSLSTQNLNEIIVIGKKAALHQKQPKSLTSVEDYLQKSTKVNMIKRGAYAWEPTINNMSTERTVITIDGMRIFGACTDKMDPITSYVEVSNLSEAAVASGQQASCHGAAIGGSIDLKRSVFSQNTLGWNGSFNSGYESNNQQKIIGGSLGYNNEKFYAHADFMHRDAENYKAGGNQEINFSQFTKYNIAATAGYFINKRNNLEASLIYDNATNVGYPALPMDVSLAKAEIMSLSYRYTPDSGIISNWETKVYGNSITHKMDDTKRPSVPIHMDMPGWSDTYGFYSKLKGKYKIHDFTADLNAFYNKSIAEMTMYPADPTENLMFMYTWPDVRTFYNGLSLEDYIKIASETTLRIGTSVGFHSNDVANDFGLQSLRIFYPEMQASKNRFLKSFSANFTQKKGKFEYGFGGAYAERAPSVSEGYGFYLYNSSDFYDYIGNPFLKNEKALEANLLLGYKTNHLNTKITASYFHINDFIVGQIDPNTLPMTIGASGVKKYEAISYASIFNADLNLEYSLFENWLLKTQLVYSLGKDNQGKNLPFISPIRYSAGIDYKKQNLNLGISALGNLAQKEFAATYGQTKTPDYLIFNFNAGYVFHYNQNLIKLQTGVENIFDKYYTSFSDWNKIPRMGRNVFVNLTFNFR</sequence>
<evidence type="ECO:0000256" key="1">
    <source>
        <dbReference type="ARBA" id="ARBA00004442"/>
    </source>
</evidence>
<organism evidence="5 6">
    <name type="scientific">Flavobacterium oncorhynchi</name>
    <dbReference type="NCBI Taxonomy" id="728056"/>
    <lineage>
        <taxon>Bacteria</taxon>
        <taxon>Pseudomonadati</taxon>
        <taxon>Bacteroidota</taxon>
        <taxon>Flavobacteriia</taxon>
        <taxon>Flavobacteriales</taxon>
        <taxon>Flavobacteriaceae</taxon>
        <taxon>Flavobacterium</taxon>
    </lineage>
</organism>
<keyword evidence="3" id="KW-0998">Cell outer membrane</keyword>
<evidence type="ECO:0000256" key="3">
    <source>
        <dbReference type="ARBA" id="ARBA00023237"/>
    </source>
</evidence>
<dbReference type="InterPro" id="IPR000531">
    <property type="entry name" value="Beta-barrel_TonB"/>
</dbReference>
<protein>
    <submittedName>
        <fullName evidence="5">TonB-dependent receptor</fullName>
    </submittedName>
</protein>
<name>A0A226HX82_9FLAO</name>
<evidence type="ECO:0000256" key="2">
    <source>
        <dbReference type="ARBA" id="ARBA00023136"/>
    </source>
</evidence>
<proteinExistence type="predicted"/>
<evidence type="ECO:0000259" key="4">
    <source>
        <dbReference type="Pfam" id="PF00593"/>
    </source>
</evidence>
<comment type="subcellular location">
    <subcellularLocation>
        <location evidence="1">Cell outer membrane</location>
    </subcellularLocation>
</comment>
<keyword evidence="2" id="KW-0472">Membrane</keyword>